<dbReference type="Proteomes" id="UP000887578">
    <property type="component" value="Unplaced"/>
</dbReference>
<keyword evidence="1" id="KW-0238">DNA-binding</keyword>
<name>A0A914PI22_9BILA</name>
<sequence>MQKGARAAEQFPVIAKEWKIYPDEEKMKFKDEAAKGKLEFSKLSWKEQQANFDEAAKKRADLKNSRLRACRKFRKETRCPTRPLNGFMLYRHEKYPVKTKEDMVTGSIKAAEDWKKMSEDEKKPYVDKYNELLEIYKVGYEKWYEVYGKKYEALKKVYE</sequence>
<evidence type="ECO:0000313" key="3">
    <source>
        <dbReference type="Proteomes" id="UP000887578"/>
    </source>
</evidence>
<keyword evidence="3" id="KW-1185">Reference proteome</keyword>
<evidence type="ECO:0000313" key="4">
    <source>
        <dbReference type="WBParaSite" id="PDA_v2.g17507.t1"/>
    </source>
</evidence>
<accession>A0A914PI22</accession>
<dbReference type="Gene3D" id="1.10.30.10">
    <property type="entry name" value="High mobility group box domain"/>
    <property type="match status" value="1"/>
</dbReference>
<reference evidence="4" key="1">
    <citation type="submission" date="2022-11" db="UniProtKB">
        <authorList>
            <consortium name="WormBaseParasite"/>
        </authorList>
    </citation>
    <scope>IDENTIFICATION</scope>
</reference>
<dbReference type="GO" id="GO:0003677">
    <property type="term" value="F:DNA binding"/>
    <property type="evidence" value="ECO:0007669"/>
    <property type="project" value="UniProtKB-UniRule"/>
</dbReference>
<feature type="DNA-binding region" description="HMG box" evidence="1">
    <location>
        <begin position="80"/>
        <end position="144"/>
    </location>
</feature>
<protein>
    <submittedName>
        <fullName evidence="4">HMG box domain-containing protein</fullName>
    </submittedName>
</protein>
<keyword evidence="1" id="KW-0539">Nucleus</keyword>
<dbReference type="InterPro" id="IPR036910">
    <property type="entry name" value="HMG_box_dom_sf"/>
</dbReference>
<proteinExistence type="predicted"/>
<evidence type="ECO:0000259" key="2">
    <source>
        <dbReference type="PROSITE" id="PS50118"/>
    </source>
</evidence>
<feature type="domain" description="HMG box" evidence="2">
    <location>
        <begin position="80"/>
        <end position="144"/>
    </location>
</feature>
<dbReference type="InterPro" id="IPR009071">
    <property type="entry name" value="HMG_box_dom"/>
</dbReference>
<dbReference type="GO" id="GO:0005634">
    <property type="term" value="C:nucleus"/>
    <property type="evidence" value="ECO:0007669"/>
    <property type="project" value="UniProtKB-UniRule"/>
</dbReference>
<dbReference type="SUPFAM" id="SSF47095">
    <property type="entry name" value="HMG-box"/>
    <property type="match status" value="1"/>
</dbReference>
<dbReference type="WBParaSite" id="PDA_v2.g17507.t1">
    <property type="protein sequence ID" value="PDA_v2.g17507.t1"/>
    <property type="gene ID" value="PDA_v2.g17507"/>
</dbReference>
<evidence type="ECO:0000256" key="1">
    <source>
        <dbReference type="PROSITE-ProRule" id="PRU00267"/>
    </source>
</evidence>
<organism evidence="3 4">
    <name type="scientific">Panagrolaimus davidi</name>
    <dbReference type="NCBI Taxonomy" id="227884"/>
    <lineage>
        <taxon>Eukaryota</taxon>
        <taxon>Metazoa</taxon>
        <taxon>Ecdysozoa</taxon>
        <taxon>Nematoda</taxon>
        <taxon>Chromadorea</taxon>
        <taxon>Rhabditida</taxon>
        <taxon>Tylenchina</taxon>
        <taxon>Panagrolaimomorpha</taxon>
        <taxon>Panagrolaimoidea</taxon>
        <taxon>Panagrolaimidae</taxon>
        <taxon>Panagrolaimus</taxon>
    </lineage>
</organism>
<dbReference type="AlphaFoldDB" id="A0A914PI22"/>
<dbReference type="PROSITE" id="PS50118">
    <property type="entry name" value="HMG_BOX_2"/>
    <property type="match status" value="1"/>
</dbReference>
<dbReference type="SMART" id="SM00398">
    <property type="entry name" value="HMG"/>
    <property type="match status" value="1"/>
</dbReference>